<comment type="caution">
    <text evidence="1">The sequence shown here is derived from an EMBL/GenBank/DDBJ whole genome shotgun (WGS) entry which is preliminary data.</text>
</comment>
<sequence length="87" mass="9960">MDGPFYIPAGGSQWGWGVVRVDMTDNRAKFNEYMKSTCVMYGAHNELNGALWCEWEYLYEREDGITYIAELIAGLQEFRPEGANIVN</sequence>
<dbReference type="Proteomes" id="UP000308092">
    <property type="component" value="Unassembled WGS sequence"/>
</dbReference>
<dbReference type="AlphaFoldDB" id="A0A4S3J2X8"/>
<evidence type="ECO:0000313" key="1">
    <source>
        <dbReference type="EMBL" id="THC89025.1"/>
    </source>
</evidence>
<reference evidence="1 2" key="1">
    <citation type="submission" date="2019-03" db="EMBL/GenBank/DDBJ databases">
        <title>The genome sequence of a newly discovered highly antifungal drug resistant Aspergillus species, Aspergillus tanneri NIH 1004.</title>
        <authorList>
            <person name="Mounaud S."/>
            <person name="Singh I."/>
            <person name="Joardar V."/>
            <person name="Pakala S."/>
            <person name="Pakala S."/>
            <person name="Venepally P."/>
            <person name="Hoover J."/>
            <person name="Nierman W."/>
            <person name="Chung J."/>
            <person name="Losada L."/>
        </authorList>
    </citation>
    <scope>NUCLEOTIDE SEQUENCE [LARGE SCALE GENOMIC DNA]</scope>
    <source>
        <strain evidence="1 2">NIH1004</strain>
    </source>
</reference>
<protein>
    <submittedName>
        <fullName evidence="1">Uncharacterized protein</fullName>
    </submittedName>
</protein>
<name>A0A4S3J2X8_9EURO</name>
<organism evidence="1 2">
    <name type="scientific">Aspergillus tanneri</name>
    <dbReference type="NCBI Taxonomy" id="1220188"/>
    <lineage>
        <taxon>Eukaryota</taxon>
        <taxon>Fungi</taxon>
        <taxon>Dikarya</taxon>
        <taxon>Ascomycota</taxon>
        <taxon>Pezizomycotina</taxon>
        <taxon>Eurotiomycetes</taxon>
        <taxon>Eurotiomycetidae</taxon>
        <taxon>Eurotiales</taxon>
        <taxon>Aspergillaceae</taxon>
        <taxon>Aspergillus</taxon>
        <taxon>Aspergillus subgen. Circumdati</taxon>
    </lineage>
</organism>
<proteinExistence type="predicted"/>
<dbReference type="EMBL" id="SOSA01000724">
    <property type="protein sequence ID" value="THC89025.1"/>
    <property type="molecule type" value="Genomic_DNA"/>
</dbReference>
<gene>
    <name evidence="1" type="ORF">EYZ11_011531</name>
</gene>
<dbReference type="VEuPathDB" id="FungiDB:EYZ11_011531"/>
<evidence type="ECO:0000313" key="2">
    <source>
        <dbReference type="Proteomes" id="UP000308092"/>
    </source>
</evidence>
<accession>A0A4S3J2X8</accession>
<keyword evidence="2" id="KW-1185">Reference proteome</keyword>